<dbReference type="Gene3D" id="1.10.630.10">
    <property type="entry name" value="Cytochrome P450"/>
    <property type="match status" value="1"/>
</dbReference>
<dbReference type="EMBL" id="LLXH01001408">
    <property type="protein sequence ID" value="PKC59045.1"/>
    <property type="molecule type" value="Genomic_DNA"/>
</dbReference>
<dbReference type="GO" id="GO:0020037">
    <property type="term" value="F:heme binding"/>
    <property type="evidence" value="ECO:0007669"/>
    <property type="project" value="InterPro"/>
</dbReference>
<evidence type="ECO:0000313" key="2">
    <source>
        <dbReference type="Proteomes" id="UP000232688"/>
    </source>
</evidence>
<protein>
    <submittedName>
        <fullName evidence="1">Uncharacterized protein</fullName>
    </submittedName>
</protein>
<sequence length="442" mass="50338">MDLRFENRFSFEGFEGKHYGRMAIKMTADDAGSTMRPSRLSSDGDLLNVILPPGRYPTLLASTLHFGSVSASTFQFESPTRAFGYANAGRLGGRKYRLNNVETTSIAEMTKESTSGENRRGKRKIYVSSDDVIKKPHAWRANIDDDYVDNCEQEKAMTLACDFGIAFWIGKFRNNSFRNFSLDFFLLWIDVSFFWALDRSVFDFGLLSSEFDLAGLDNFGDVFLELDFGLGYERDAFLDLDSGLDYERGRLPGSGFLDYERRVFWVLGRGISASIASPSSFDGRLISLGEILKLALRNVLLSPVFDVWSAGYSNGLTSENEKTERQSALVDETNKSADFIQNIKFINQRMDTIIKRMYVYNAPLDKFLSNYLLTSMITANTPPGDCKRSVSHFLSRKLRCLKKHDEIGGYQWSAETIIRINIDAINNNKEYWEEPNKFYPDK</sequence>
<dbReference type="VEuPathDB" id="FungiDB:RhiirA1_470020"/>
<evidence type="ECO:0000313" key="1">
    <source>
        <dbReference type="EMBL" id="PKC59045.1"/>
    </source>
</evidence>
<name>A0A2N0R6W3_9GLOM</name>
<dbReference type="InterPro" id="IPR001128">
    <property type="entry name" value="Cyt_P450"/>
</dbReference>
<dbReference type="InterPro" id="IPR036396">
    <property type="entry name" value="Cyt_P450_sf"/>
</dbReference>
<accession>A0A2N0R6W3</accession>
<gene>
    <name evidence="1" type="ORF">RhiirA1_470020</name>
</gene>
<proteinExistence type="predicted"/>
<dbReference type="Proteomes" id="UP000232688">
    <property type="component" value="Unassembled WGS sequence"/>
</dbReference>
<dbReference type="SUPFAM" id="SSF48264">
    <property type="entry name" value="Cytochrome P450"/>
    <property type="match status" value="1"/>
</dbReference>
<organism evidence="1 2">
    <name type="scientific">Rhizophagus irregularis</name>
    <dbReference type="NCBI Taxonomy" id="588596"/>
    <lineage>
        <taxon>Eukaryota</taxon>
        <taxon>Fungi</taxon>
        <taxon>Fungi incertae sedis</taxon>
        <taxon>Mucoromycota</taxon>
        <taxon>Glomeromycotina</taxon>
        <taxon>Glomeromycetes</taxon>
        <taxon>Glomerales</taxon>
        <taxon>Glomeraceae</taxon>
        <taxon>Rhizophagus</taxon>
    </lineage>
</organism>
<dbReference type="GO" id="GO:0005506">
    <property type="term" value="F:iron ion binding"/>
    <property type="evidence" value="ECO:0007669"/>
    <property type="project" value="InterPro"/>
</dbReference>
<dbReference type="VEuPathDB" id="FungiDB:FUN_007927"/>
<comment type="caution">
    <text evidence="1">The sequence shown here is derived from an EMBL/GenBank/DDBJ whole genome shotgun (WGS) entry which is preliminary data.</text>
</comment>
<dbReference type="AlphaFoldDB" id="A0A2N0R6W3"/>
<dbReference type="GO" id="GO:0004497">
    <property type="term" value="F:monooxygenase activity"/>
    <property type="evidence" value="ECO:0007669"/>
    <property type="project" value="InterPro"/>
</dbReference>
<dbReference type="GO" id="GO:0016705">
    <property type="term" value="F:oxidoreductase activity, acting on paired donors, with incorporation or reduction of molecular oxygen"/>
    <property type="evidence" value="ECO:0007669"/>
    <property type="project" value="InterPro"/>
</dbReference>
<reference evidence="1 2" key="1">
    <citation type="submission" date="2017-10" db="EMBL/GenBank/DDBJ databases">
        <title>Extensive intraspecific genome diversity in a model arbuscular mycorrhizal fungus.</title>
        <authorList>
            <person name="Chen E.C.H."/>
            <person name="Morin E."/>
            <person name="Baudet D."/>
            <person name="Noel J."/>
            <person name="Ndikumana S."/>
            <person name="Charron P."/>
            <person name="St-Onge C."/>
            <person name="Giorgi J."/>
            <person name="Grigoriev I.V."/>
            <person name="Roux C."/>
            <person name="Martin F.M."/>
            <person name="Corradi N."/>
        </authorList>
    </citation>
    <scope>NUCLEOTIDE SEQUENCE [LARGE SCALE GENOMIC DNA]</scope>
    <source>
        <strain evidence="1 2">A1</strain>
    </source>
</reference>
<reference evidence="1 2" key="2">
    <citation type="submission" date="2017-10" db="EMBL/GenBank/DDBJ databases">
        <title>Genome analyses suggest a sexual origin of heterokaryosis in a supposedly ancient asexual fungus.</title>
        <authorList>
            <person name="Corradi N."/>
            <person name="Sedzielewska K."/>
            <person name="Noel J."/>
            <person name="Charron P."/>
            <person name="Farinelli L."/>
            <person name="Marton T."/>
            <person name="Kruger M."/>
            <person name="Pelin A."/>
            <person name="Brachmann A."/>
            <person name="Corradi N."/>
        </authorList>
    </citation>
    <scope>NUCLEOTIDE SEQUENCE [LARGE SCALE GENOMIC DNA]</scope>
    <source>
        <strain evidence="1 2">A1</strain>
    </source>
</reference>
<dbReference type="Pfam" id="PF00067">
    <property type="entry name" value="p450"/>
    <property type="match status" value="1"/>
</dbReference>